<name>A0A934SBB9_9BACT</name>
<feature type="signal peptide" evidence="1">
    <location>
        <begin position="1"/>
        <end position="25"/>
    </location>
</feature>
<feature type="chain" id="PRO_5037311844" description="Lipoprotein" evidence="1">
    <location>
        <begin position="26"/>
        <end position="172"/>
    </location>
</feature>
<sequence>MNLRPHILLAAYVALSSCTTSVRMAGGATERQQTSEWMQHSQSPVPNLFGGKEDKKDVGDGFYEQAGSVASNSLWEAVAHYTYLAYHGVEIGNASYPYSISPSGRFVIIPESYYHGAKSHKLKIYDKTLNRFVLREVEPQVISGYNWAADERMVTVFFESPLKSVPLKIPKP</sequence>
<accession>A0A934SBB9</accession>
<gene>
    <name evidence="2" type="ORF">JIN85_20355</name>
</gene>
<dbReference type="AlphaFoldDB" id="A0A934SBB9"/>
<evidence type="ECO:0000256" key="1">
    <source>
        <dbReference type="SAM" id="SignalP"/>
    </source>
</evidence>
<reference evidence="2" key="1">
    <citation type="submission" date="2021-01" db="EMBL/GenBank/DDBJ databases">
        <title>Modified the classification status of verrucomicrobia.</title>
        <authorList>
            <person name="Feng X."/>
        </authorList>
    </citation>
    <scope>NUCLEOTIDE SEQUENCE</scope>
    <source>
        <strain evidence="2">KCTC 22041</strain>
    </source>
</reference>
<evidence type="ECO:0000313" key="2">
    <source>
        <dbReference type="EMBL" id="MBK1884774.1"/>
    </source>
</evidence>
<dbReference type="PROSITE" id="PS51257">
    <property type="entry name" value="PROKAR_LIPOPROTEIN"/>
    <property type="match status" value="1"/>
</dbReference>
<dbReference type="EMBL" id="JAENIJ010000102">
    <property type="protein sequence ID" value="MBK1884774.1"/>
    <property type="molecule type" value="Genomic_DNA"/>
</dbReference>
<evidence type="ECO:0000313" key="3">
    <source>
        <dbReference type="Proteomes" id="UP000603141"/>
    </source>
</evidence>
<organism evidence="2 3">
    <name type="scientific">Luteolibacter pohnpeiensis</name>
    <dbReference type="NCBI Taxonomy" id="454153"/>
    <lineage>
        <taxon>Bacteria</taxon>
        <taxon>Pseudomonadati</taxon>
        <taxon>Verrucomicrobiota</taxon>
        <taxon>Verrucomicrobiia</taxon>
        <taxon>Verrucomicrobiales</taxon>
        <taxon>Verrucomicrobiaceae</taxon>
        <taxon>Luteolibacter</taxon>
    </lineage>
</organism>
<proteinExistence type="predicted"/>
<evidence type="ECO:0008006" key="4">
    <source>
        <dbReference type="Google" id="ProtNLM"/>
    </source>
</evidence>
<keyword evidence="1" id="KW-0732">Signal</keyword>
<protein>
    <recommendedName>
        <fullName evidence="4">Lipoprotein</fullName>
    </recommendedName>
</protein>
<comment type="caution">
    <text evidence="2">The sequence shown here is derived from an EMBL/GenBank/DDBJ whole genome shotgun (WGS) entry which is preliminary data.</text>
</comment>
<keyword evidence="3" id="KW-1185">Reference proteome</keyword>
<dbReference type="Proteomes" id="UP000603141">
    <property type="component" value="Unassembled WGS sequence"/>
</dbReference>